<accession>A0ABN7WKK2</accession>
<reference evidence="1 2" key="1">
    <citation type="submission" date="2021-06" db="EMBL/GenBank/DDBJ databases">
        <authorList>
            <person name="Kallberg Y."/>
            <person name="Tangrot J."/>
            <person name="Rosling A."/>
        </authorList>
    </citation>
    <scope>NUCLEOTIDE SEQUENCE [LARGE SCALE GENOMIC DNA]</scope>
    <source>
        <strain evidence="1 2">120-4 pot B 10/14</strain>
    </source>
</reference>
<gene>
    <name evidence="1" type="ORF">GMARGA_LOCUS31710</name>
</gene>
<protein>
    <submittedName>
        <fullName evidence="1">12182_t:CDS:1</fullName>
    </submittedName>
</protein>
<dbReference type="Proteomes" id="UP000789901">
    <property type="component" value="Unassembled WGS sequence"/>
</dbReference>
<comment type="caution">
    <text evidence="1">The sequence shown here is derived from an EMBL/GenBank/DDBJ whole genome shotgun (WGS) entry which is preliminary data.</text>
</comment>
<dbReference type="EMBL" id="CAJVQB010048009">
    <property type="protein sequence ID" value="CAG8833753.1"/>
    <property type="molecule type" value="Genomic_DNA"/>
</dbReference>
<evidence type="ECO:0000313" key="2">
    <source>
        <dbReference type="Proteomes" id="UP000789901"/>
    </source>
</evidence>
<sequence length="142" mass="16078">MTLQVGITFPNIESICSALDCYSVKSSLPYKFKTNKPNKLLVICPTSETSTFSFTISANKYKDGYIHIVKLIYHDSTCPTFTETFKAHGSFLKKFTVLLVEDIAAIRPHDIINHVHSKVGAKTRIWEPGEVEQLTKNVKQRK</sequence>
<evidence type="ECO:0000313" key="1">
    <source>
        <dbReference type="EMBL" id="CAG8833753.1"/>
    </source>
</evidence>
<name>A0ABN7WKK2_GIGMA</name>
<keyword evidence="2" id="KW-1185">Reference proteome</keyword>
<proteinExistence type="predicted"/>
<organism evidence="1 2">
    <name type="scientific">Gigaspora margarita</name>
    <dbReference type="NCBI Taxonomy" id="4874"/>
    <lineage>
        <taxon>Eukaryota</taxon>
        <taxon>Fungi</taxon>
        <taxon>Fungi incertae sedis</taxon>
        <taxon>Mucoromycota</taxon>
        <taxon>Glomeromycotina</taxon>
        <taxon>Glomeromycetes</taxon>
        <taxon>Diversisporales</taxon>
        <taxon>Gigasporaceae</taxon>
        <taxon>Gigaspora</taxon>
    </lineage>
</organism>